<dbReference type="WBParaSite" id="Hba_10511">
    <property type="protein sequence ID" value="Hba_10511"/>
    <property type="gene ID" value="Hba_10511"/>
</dbReference>
<proteinExistence type="predicted"/>
<accession>A0A1I7WZ16</accession>
<sequence>MSKEIEKKLMAEKVARVRETELLVFWKTGFDLLVNKNKKKKKGTDGILTTANITSVPVPSTASACTEVPKPDKVISARENVQVASVIDSKPRKARQINGFPNREKCDQAVLQNQAKEHIQFTFKALHSLISERETNLLNACQTNSSFDDRGIEQLIALINNFGIGMLNIY</sequence>
<evidence type="ECO:0000313" key="2">
    <source>
        <dbReference type="WBParaSite" id="Hba_10511"/>
    </source>
</evidence>
<keyword evidence="1" id="KW-1185">Reference proteome</keyword>
<evidence type="ECO:0000313" key="1">
    <source>
        <dbReference type="Proteomes" id="UP000095283"/>
    </source>
</evidence>
<protein>
    <submittedName>
        <fullName evidence="2">Uncharacterized protein</fullName>
    </submittedName>
</protein>
<dbReference type="AlphaFoldDB" id="A0A1I7WZ16"/>
<dbReference type="Proteomes" id="UP000095283">
    <property type="component" value="Unplaced"/>
</dbReference>
<organism evidence="1 2">
    <name type="scientific">Heterorhabditis bacteriophora</name>
    <name type="common">Entomopathogenic nematode worm</name>
    <dbReference type="NCBI Taxonomy" id="37862"/>
    <lineage>
        <taxon>Eukaryota</taxon>
        <taxon>Metazoa</taxon>
        <taxon>Ecdysozoa</taxon>
        <taxon>Nematoda</taxon>
        <taxon>Chromadorea</taxon>
        <taxon>Rhabditida</taxon>
        <taxon>Rhabditina</taxon>
        <taxon>Rhabditomorpha</taxon>
        <taxon>Strongyloidea</taxon>
        <taxon>Heterorhabditidae</taxon>
        <taxon>Heterorhabditis</taxon>
    </lineage>
</organism>
<reference evidence="2" key="1">
    <citation type="submission" date="2016-11" db="UniProtKB">
        <authorList>
            <consortium name="WormBaseParasite"/>
        </authorList>
    </citation>
    <scope>IDENTIFICATION</scope>
</reference>
<name>A0A1I7WZ16_HETBA</name>